<accession>A0A1H9K588</accession>
<dbReference type="AlphaFoldDB" id="A0A1H9K588"/>
<protein>
    <submittedName>
        <fullName evidence="2">Uncharacterized protein</fullName>
    </submittedName>
</protein>
<evidence type="ECO:0000313" key="3">
    <source>
        <dbReference type="Proteomes" id="UP000199352"/>
    </source>
</evidence>
<keyword evidence="3" id="KW-1185">Reference proteome</keyword>
<dbReference type="EMBL" id="FOFR01000006">
    <property type="protein sequence ID" value="SEQ94077.1"/>
    <property type="molecule type" value="Genomic_DNA"/>
</dbReference>
<evidence type="ECO:0000313" key="2">
    <source>
        <dbReference type="EMBL" id="SEQ94077.1"/>
    </source>
</evidence>
<feature type="region of interest" description="Disordered" evidence="1">
    <location>
        <begin position="1"/>
        <end position="49"/>
    </location>
</feature>
<gene>
    <name evidence="2" type="ORF">SAMN05216188_106294</name>
</gene>
<sequence length="49" mass="5462">MTLHTPDQLFSHPETHSSHATPSALDADQPSWTNLFQEPVPAQRPSSEH</sequence>
<reference evidence="3" key="1">
    <citation type="submission" date="2016-10" db="EMBL/GenBank/DDBJ databases">
        <authorList>
            <person name="Varghese N."/>
            <person name="Submissions S."/>
        </authorList>
    </citation>
    <scope>NUCLEOTIDE SEQUENCE [LARGE SCALE GENOMIC DNA]</scope>
    <source>
        <strain evidence="3">CGMCC 4.3525</strain>
    </source>
</reference>
<name>A0A1H9K588_9PSEU</name>
<evidence type="ECO:0000256" key="1">
    <source>
        <dbReference type="SAM" id="MobiDB-lite"/>
    </source>
</evidence>
<organism evidence="2 3">
    <name type="scientific">Lentzea xinjiangensis</name>
    <dbReference type="NCBI Taxonomy" id="402600"/>
    <lineage>
        <taxon>Bacteria</taxon>
        <taxon>Bacillati</taxon>
        <taxon>Actinomycetota</taxon>
        <taxon>Actinomycetes</taxon>
        <taxon>Pseudonocardiales</taxon>
        <taxon>Pseudonocardiaceae</taxon>
        <taxon>Lentzea</taxon>
    </lineage>
</organism>
<dbReference type="Proteomes" id="UP000199352">
    <property type="component" value="Unassembled WGS sequence"/>
</dbReference>
<dbReference type="RefSeq" id="WP_177221135.1">
    <property type="nucleotide sequence ID" value="NZ_FOFR01000006.1"/>
</dbReference>
<proteinExistence type="predicted"/>